<evidence type="ECO:0000256" key="1">
    <source>
        <dbReference type="ARBA" id="ARBA00022617"/>
    </source>
</evidence>
<dbReference type="GO" id="GO:0046872">
    <property type="term" value="F:metal ion binding"/>
    <property type="evidence" value="ECO:0007669"/>
    <property type="project" value="UniProtKB-UniRule"/>
</dbReference>
<dbReference type="OrthoDB" id="432299at2759"/>
<keyword evidence="3 4" id="KW-0408">Iron</keyword>
<comment type="caution">
    <text evidence="6">The sequence shown here is derived from an EMBL/GenBank/DDBJ whole genome shotgun (WGS) entry which is preliminary data.</text>
</comment>
<proteinExistence type="inferred from homology"/>
<dbReference type="AlphaFoldDB" id="A0A9P7VC58"/>
<keyword evidence="2 4" id="KW-0479">Metal-binding</keyword>
<dbReference type="SMART" id="SM01117">
    <property type="entry name" value="Cyt-b5"/>
    <property type="match status" value="1"/>
</dbReference>
<evidence type="ECO:0000259" key="5">
    <source>
        <dbReference type="PROSITE" id="PS50255"/>
    </source>
</evidence>
<evidence type="ECO:0000256" key="2">
    <source>
        <dbReference type="ARBA" id="ARBA00022723"/>
    </source>
</evidence>
<dbReference type="Gene3D" id="3.10.120.10">
    <property type="entry name" value="Cytochrome b5-like heme/steroid binding domain"/>
    <property type="match status" value="1"/>
</dbReference>
<dbReference type="SUPFAM" id="SSF55856">
    <property type="entry name" value="Cytochrome b5-like heme/steroid binding domain"/>
    <property type="match status" value="1"/>
</dbReference>
<dbReference type="InterPro" id="IPR018506">
    <property type="entry name" value="Cyt_B5_heme-BS"/>
</dbReference>
<keyword evidence="7" id="KW-1185">Reference proteome</keyword>
<dbReference type="EMBL" id="JAHMUF010000006">
    <property type="protein sequence ID" value="KAG7194811.1"/>
    <property type="molecule type" value="Genomic_DNA"/>
</dbReference>
<dbReference type="PANTHER" id="PTHR46237:SF1">
    <property type="entry name" value="CYTOCHROME B5 REDUCTASE 4"/>
    <property type="match status" value="1"/>
</dbReference>
<dbReference type="PROSITE" id="PS50255">
    <property type="entry name" value="CYTOCHROME_B5_2"/>
    <property type="match status" value="1"/>
</dbReference>
<dbReference type="FunFam" id="3.10.120.10:FF:000001">
    <property type="entry name" value="Cytochrome b5 reductase 4"/>
    <property type="match status" value="1"/>
</dbReference>
<sequence>MLPYFDRKHDMFGPNSAQRASLNVPSTAARERKKVALAPGHSPLDWARVSTSTPSYKLRGVAPDTPPPPYVKVTKDELKLHKSQEDCWTCINGKVYNVTPYVNFHPGGVEEIMKCAGKDGTSLFNKYHSWVNVDRMLGSCCVGVFSASK</sequence>
<dbReference type="GO" id="GO:0005737">
    <property type="term" value="C:cytoplasm"/>
    <property type="evidence" value="ECO:0007669"/>
    <property type="project" value="TreeGrafter"/>
</dbReference>
<dbReference type="PROSITE" id="PS00191">
    <property type="entry name" value="CYTOCHROME_B5_1"/>
    <property type="match status" value="1"/>
</dbReference>
<dbReference type="GO" id="GO:0020037">
    <property type="term" value="F:heme binding"/>
    <property type="evidence" value="ECO:0007669"/>
    <property type="project" value="UniProtKB-UniRule"/>
</dbReference>
<dbReference type="GeneID" id="66117866"/>
<dbReference type="RefSeq" id="XP_043050358.1">
    <property type="nucleotide sequence ID" value="XM_043195161.1"/>
</dbReference>
<accession>A0A9P7VC58</accession>
<organism evidence="6 7">
    <name type="scientific">Scheffersomyces spartinae</name>
    <dbReference type="NCBI Taxonomy" id="45513"/>
    <lineage>
        <taxon>Eukaryota</taxon>
        <taxon>Fungi</taxon>
        <taxon>Dikarya</taxon>
        <taxon>Ascomycota</taxon>
        <taxon>Saccharomycotina</taxon>
        <taxon>Pichiomycetes</taxon>
        <taxon>Debaryomycetaceae</taxon>
        <taxon>Scheffersomyces</taxon>
    </lineage>
</organism>
<dbReference type="InterPro" id="IPR051872">
    <property type="entry name" value="Cytochrome_b5/Flavoprotein_Rdt"/>
</dbReference>
<dbReference type="InterPro" id="IPR036400">
    <property type="entry name" value="Cyt_B5-like_heme/steroid_sf"/>
</dbReference>
<reference evidence="6" key="1">
    <citation type="submission" date="2021-03" db="EMBL/GenBank/DDBJ databases">
        <authorList>
            <person name="Palmer J.M."/>
        </authorList>
    </citation>
    <scope>NUCLEOTIDE SEQUENCE</scope>
    <source>
        <strain evidence="6">ARV_011</strain>
    </source>
</reference>
<dbReference type="GO" id="GO:0004128">
    <property type="term" value="F:cytochrome-b5 reductase activity, acting on NAD(P)H"/>
    <property type="evidence" value="ECO:0007669"/>
    <property type="project" value="TreeGrafter"/>
</dbReference>
<keyword evidence="1 4" id="KW-0349">Heme</keyword>
<comment type="similarity">
    <text evidence="4">Belongs to the cytochrome b5 family.</text>
</comment>
<evidence type="ECO:0000256" key="3">
    <source>
        <dbReference type="ARBA" id="ARBA00023004"/>
    </source>
</evidence>
<name>A0A9P7VC58_9ASCO</name>
<evidence type="ECO:0000313" key="7">
    <source>
        <dbReference type="Proteomes" id="UP000790833"/>
    </source>
</evidence>
<feature type="domain" description="Cytochrome b5 heme-binding" evidence="5">
    <location>
        <begin position="70"/>
        <end position="146"/>
    </location>
</feature>
<evidence type="ECO:0000256" key="4">
    <source>
        <dbReference type="RuleBase" id="RU362121"/>
    </source>
</evidence>
<dbReference type="Proteomes" id="UP000790833">
    <property type="component" value="Unassembled WGS sequence"/>
</dbReference>
<dbReference type="InterPro" id="IPR001199">
    <property type="entry name" value="Cyt_B5-like_heme/steroid-bd"/>
</dbReference>
<gene>
    <name evidence="6" type="ORF">KQ657_004492</name>
</gene>
<evidence type="ECO:0000313" key="6">
    <source>
        <dbReference type="EMBL" id="KAG7194811.1"/>
    </source>
</evidence>
<dbReference type="Pfam" id="PF00173">
    <property type="entry name" value="Cyt-b5"/>
    <property type="match status" value="1"/>
</dbReference>
<dbReference type="PANTHER" id="PTHR46237">
    <property type="entry name" value="CYTOCHROME B5 REDUCTASE 4 FAMILY MEMBER"/>
    <property type="match status" value="1"/>
</dbReference>
<protein>
    <recommendedName>
        <fullName evidence="5">Cytochrome b5 heme-binding domain-containing protein</fullName>
    </recommendedName>
</protein>